<dbReference type="AlphaFoldDB" id="A0A7C3EXI2"/>
<keyword evidence="7" id="KW-0819">tRNA processing</keyword>
<evidence type="ECO:0000259" key="14">
    <source>
        <dbReference type="Pfam" id="PF01170"/>
    </source>
</evidence>
<dbReference type="InterPro" id="IPR004114">
    <property type="entry name" value="THUMP_dom"/>
</dbReference>
<dbReference type="Gene3D" id="3.40.50.150">
    <property type="entry name" value="Vaccinia Virus protein VP39"/>
    <property type="match status" value="1"/>
</dbReference>
<dbReference type="PANTHER" id="PTHR14911">
    <property type="entry name" value="THUMP DOMAIN-CONTAINING"/>
    <property type="match status" value="1"/>
</dbReference>
<comment type="function">
    <text evidence="10">Catalyzes the adenosylmethionine-dependent methylation of the exocyclic amino group (N(2)) of guanosine at position 10 of various tRNAs. Acts via a two-step process that leads to the formation of either N(2)-monomethyl (m(2)G) or N(2)-dimethylguanosine (m(2)(2)G).</text>
</comment>
<organism evidence="16">
    <name type="scientific">Candidatus Methanomethylicus mesodigestus</name>
    <dbReference type="NCBI Taxonomy" id="1867258"/>
    <lineage>
        <taxon>Archaea</taxon>
        <taxon>Thermoproteota</taxon>
        <taxon>Methanosuratincolia</taxon>
        <taxon>Candidatus Methanomethylicales</taxon>
        <taxon>Candidatus Methanomethylicaceae</taxon>
        <taxon>Candidatus Methanomethylicus</taxon>
    </lineage>
</organism>
<dbReference type="EC" id="2.1.1.213" evidence="12"/>
<dbReference type="EMBL" id="DSTX01000012">
    <property type="protein sequence ID" value="HFK21069.1"/>
    <property type="molecule type" value="Genomic_DNA"/>
</dbReference>
<dbReference type="GO" id="GO:0030488">
    <property type="term" value="P:tRNA methylation"/>
    <property type="evidence" value="ECO:0007669"/>
    <property type="project" value="TreeGrafter"/>
</dbReference>
<name>A0A7C3EXI2_9CREN</name>
<evidence type="ECO:0000256" key="9">
    <source>
        <dbReference type="ARBA" id="ARBA00051883"/>
    </source>
</evidence>
<dbReference type="PANTHER" id="PTHR14911:SF21">
    <property type="entry name" value="N2-METHYLGUANOSINE TRNA METHYLTRANSFERASE"/>
    <property type="match status" value="1"/>
</dbReference>
<dbReference type="PROSITE" id="PS01261">
    <property type="entry name" value="UPF0020"/>
    <property type="match status" value="1"/>
</dbReference>
<evidence type="ECO:0000256" key="12">
    <source>
        <dbReference type="ARBA" id="ARBA00066936"/>
    </source>
</evidence>
<dbReference type="Pfam" id="PF01170">
    <property type="entry name" value="UPF0020"/>
    <property type="match status" value="1"/>
</dbReference>
<dbReference type="InterPro" id="IPR000241">
    <property type="entry name" value="RlmKL-like_Mtase"/>
</dbReference>
<protein>
    <recommendedName>
        <fullName evidence="12">tRNA (guanine(10)-N(2))-dimethyltransferase</fullName>
        <ecNumber evidence="12">2.1.1.213</ecNumber>
    </recommendedName>
    <alternativeName>
        <fullName evidence="13">tRNA:G10 dimethyltransferase</fullName>
    </alternativeName>
</protein>
<dbReference type="GO" id="GO:0160101">
    <property type="term" value="F:tRNA (guanine(10)-N2)-dimethyltransferase activity"/>
    <property type="evidence" value="ECO:0007669"/>
    <property type="project" value="UniProtKB-EC"/>
</dbReference>
<dbReference type="InterPro" id="IPR053943">
    <property type="entry name" value="RlmKL-like_Mtase_CS"/>
</dbReference>
<keyword evidence="2" id="KW-0963">Cytoplasm</keyword>
<dbReference type="InterPro" id="IPR029063">
    <property type="entry name" value="SAM-dependent_MTases_sf"/>
</dbReference>
<accession>A0A7C3EXI2</accession>
<dbReference type="CDD" id="cd02440">
    <property type="entry name" value="AdoMet_MTases"/>
    <property type="match status" value="1"/>
</dbReference>
<evidence type="ECO:0000259" key="15">
    <source>
        <dbReference type="Pfam" id="PF02926"/>
    </source>
</evidence>
<comment type="catalytic activity">
    <reaction evidence="9">
        <text>guanosine(10) in tRNA + 2 S-adenosyl-L-methionine = N(2)-dimethylguanosine(10) in tRNA + 2 S-adenosyl-L-homocysteine + 2 H(+)</text>
        <dbReference type="Rhea" id="RHEA:43124"/>
        <dbReference type="Rhea" id="RHEA-COMP:10355"/>
        <dbReference type="Rhea" id="RHEA-COMP:10358"/>
        <dbReference type="ChEBI" id="CHEBI:15378"/>
        <dbReference type="ChEBI" id="CHEBI:57856"/>
        <dbReference type="ChEBI" id="CHEBI:59789"/>
        <dbReference type="ChEBI" id="CHEBI:74269"/>
        <dbReference type="ChEBI" id="CHEBI:74513"/>
        <dbReference type="EC" id="2.1.1.213"/>
    </reaction>
</comment>
<evidence type="ECO:0000256" key="4">
    <source>
        <dbReference type="ARBA" id="ARBA00022603"/>
    </source>
</evidence>
<keyword evidence="5 16" id="KW-0808">Transferase</keyword>
<dbReference type="FunFam" id="3.40.50.150:FF:000251">
    <property type="entry name" value="Putative RNA methylase"/>
    <property type="match status" value="1"/>
</dbReference>
<proteinExistence type="inferred from homology"/>
<comment type="caution">
    <text evidence="16">The sequence shown here is derived from an EMBL/GenBank/DDBJ whole genome shotgun (WGS) entry which is preliminary data.</text>
</comment>
<reference evidence="16" key="1">
    <citation type="journal article" date="2020" name="mSystems">
        <title>Genome- and Community-Level Interaction Insights into Carbon Utilization and Element Cycling Functions of Hydrothermarchaeota in Hydrothermal Sediment.</title>
        <authorList>
            <person name="Zhou Z."/>
            <person name="Liu Y."/>
            <person name="Xu W."/>
            <person name="Pan J."/>
            <person name="Luo Z.H."/>
            <person name="Li M."/>
        </authorList>
    </citation>
    <scope>NUCLEOTIDE SEQUENCE [LARGE SCALE GENOMIC DNA]</scope>
    <source>
        <strain evidence="16">SpSt-468</strain>
    </source>
</reference>
<dbReference type="SUPFAM" id="SSF143437">
    <property type="entry name" value="THUMP domain-like"/>
    <property type="match status" value="1"/>
</dbReference>
<evidence type="ECO:0000256" key="5">
    <source>
        <dbReference type="ARBA" id="ARBA00022679"/>
    </source>
</evidence>
<dbReference type="Pfam" id="PF02926">
    <property type="entry name" value="THUMP"/>
    <property type="match status" value="1"/>
</dbReference>
<feature type="domain" description="THUMP" evidence="15">
    <location>
        <begin position="78"/>
        <end position="147"/>
    </location>
</feature>
<comment type="similarity">
    <text evidence="11">Belongs to the methyltransferase superfamily. Trm-G10 family.</text>
</comment>
<keyword evidence="8" id="KW-0694">RNA-binding</keyword>
<evidence type="ECO:0000256" key="13">
    <source>
        <dbReference type="ARBA" id="ARBA00082665"/>
    </source>
</evidence>
<keyword evidence="4 16" id="KW-0489">Methyltransferase</keyword>
<evidence type="ECO:0000256" key="6">
    <source>
        <dbReference type="ARBA" id="ARBA00022691"/>
    </source>
</evidence>
<feature type="domain" description="Ribosomal RNA large subunit methyltransferase K/L-like methyltransferase" evidence="14">
    <location>
        <begin position="171"/>
        <end position="337"/>
    </location>
</feature>
<evidence type="ECO:0000256" key="1">
    <source>
        <dbReference type="ARBA" id="ARBA00004496"/>
    </source>
</evidence>
<keyword evidence="6" id="KW-0949">S-adenosyl-L-methionine</keyword>
<sequence>MGPQSKALLLVLSGEHPTLPYSEALAILDSEGVHYREIGRFEQIFLIDAPEGCERVLQERAAYVMEGGRFLFRSAPSKEDFTRACKAFDWGYLEGRSFGAKVTRVRDFWGTVDTQELQGLLGAAILASTDSKVDLKNPDVWIRGVVTDGGIFAFSMGLRTDRKAFGKRKPKSRPFFHPGVLEPKIARAFVNLSGARAGERFLDPFCGTGGFLIESALMGCATFGMDLDIRMVRGAKANLHHYSLEAEVVRGDAKSLPFSRLDAVATDPPYGRGTWTGGQDVRALLSKFLHNAGDSLKAGGKICTAAPQELNPSEVAWKAGLTVLEEHSMRVHKSLTRSVIVAKRD</sequence>
<dbReference type="PRINTS" id="PR00507">
    <property type="entry name" value="N12N6MTFRASE"/>
</dbReference>
<evidence type="ECO:0000256" key="10">
    <source>
        <dbReference type="ARBA" id="ARBA00054380"/>
    </source>
</evidence>
<dbReference type="GO" id="GO:0000049">
    <property type="term" value="F:tRNA binding"/>
    <property type="evidence" value="ECO:0007669"/>
    <property type="project" value="UniProtKB-KW"/>
</dbReference>
<keyword evidence="3" id="KW-0820">tRNA-binding</keyword>
<dbReference type="GO" id="GO:0005737">
    <property type="term" value="C:cytoplasm"/>
    <property type="evidence" value="ECO:0007669"/>
    <property type="project" value="UniProtKB-SubCell"/>
</dbReference>
<dbReference type="Gene3D" id="3.30.2130.30">
    <property type="match status" value="1"/>
</dbReference>
<evidence type="ECO:0000256" key="2">
    <source>
        <dbReference type="ARBA" id="ARBA00022490"/>
    </source>
</evidence>
<gene>
    <name evidence="16" type="ORF">ENS19_07345</name>
</gene>
<dbReference type="SUPFAM" id="SSF53335">
    <property type="entry name" value="S-adenosyl-L-methionine-dependent methyltransferases"/>
    <property type="match status" value="1"/>
</dbReference>
<evidence type="ECO:0000256" key="3">
    <source>
        <dbReference type="ARBA" id="ARBA00022555"/>
    </source>
</evidence>
<evidence type="ECO:0000313" key="16">
    <source>
        <dbReference type="EMBL" id="HFK21069.1"/>
    </source>
</evidence>
<evidence type="ECO:0000256" key="7">
    <source>
        <dbReference type="ARBA" id="ARBA00022694"/>
    </source>
</evidence>
<evidence type="ECO:0000256" key="8">
    <source>
        <dbReference type="ARBA" id="ARBA00022884"/>
    </source>
</evidence>
<evidence type="ECO:0000256" key="11">
    <source>
        <dbReference type="ARBA" id="ARBA00061338"/>
    </source>
</evidence>
<comment type="subcellular location">
    <subcellularLocation>
        <location evidence="1">Cytoplasm</location>
    </subcellularLocation>
</comment>